<feature type="compositionally biased region" description="Basic and acidic residues" evidence="1">
    <location>
        <begin position="1"/>
        <end position="11"/>
    </location>
</feature>
<name>A0A5P9NN63_9GAMM</name>
<dbReference type="KEGG" id="halc:EY643_15295"/>
<reference evidence="2 3" key="1">
    <citation type="submission" date="2019-02" db="EMBL/GenBank/DDBJ databases">
        <authorList>
            <person name="Li S.-H."/>
        </authorList>
    </citation>
    <scope>NUCLEOTIDE SEQUENCE [LARGE SCALE GENOMIC DNA]</scope>
    <source>
        <strain evidence="2 3">IMCC14385</strain>
    </source>
</reference>
<keyword evidence="3" id="KW-1185">Reference proteome</keyword>
<dbReference type="RefSeq" id="WP_153240047.1">
    <property type="nucleotide sequence ID" value="NZ_CP036422.1"/>
</dbReference>
<accession>A0A5P9NN63</accession>
<dbReference type="AlphaFoldDB" id="A0A5P9NN63"/>
<protein>
    <submittedName>
        <fullName evidence="2">Uncharacterized protein</fullName>
    </submittedName>
</protein>
<evidence type="ECO:0000256" key="1">
    <source>
        <dbReference type="SAM" id="MobiDB-lite"/>
    </source>
</evidence>
<evidence type="ECO:0000313" key="3">
    <source>
        <dbReference type="Proteomes" id="UP000326287"/>
    </source>
</evidence>
<organism evidence="2 3">
    <name type="scientific">Halioglobus maricola</name>
    <dbReference type="NCBI Taxonomy" id="2601894"/>
    <lineage>
        <taxon>Bacteria</taxon>
        <taxon>Pseudomonadati</taxon>
        <taxon>Pseudomonadota</taxon>
        <taxon>Gammaproteobacteria</taxon>
        <taxon>Cellvibrionales</taxon>
        <taxon>Halieaceae</taxon>
        <taxon>Halioglobus</taxon>
    </lineage>
</organism>
<dbReference type="Proteomes" id="UP000326287">
    <property type="component" value="Chromosome"/>
</dbReference>
<dbReference type="EMBL" id="CP036422">
    <property type="protein sequence ID" value="QFU76905.1"/>
    <property type="molecule type" value="Genomic_DNA"/>
</dbReference>
<proteinExistence type="predicted"/>
<evidence type="ECO:0000313" key="2">
    <source>
        <dbReference type="EMBL" id="QFU76905.1"/>
    </source>
</evidence>
<gene>
    <name evidence="2" type="ORF">EY643_15295</name>
</gene>
<sequence>MGDKAIFESRDVSAPFSGKADEARKYVGEERRRDTRRSGEDRRDAVRFGEGVKPERRQTAGRREDDLSLQFW</sequence>
<feature type="compositionally biased region" description="Basic and acidic residues" evidence="1">
    <location>
        <begin position="19"/>
        <end position="66"/>
    </location>
</feature>
<feature type="region of interest" description="Disordered" evidence="1">
    <location>
        <begin position="1"/>
        <end position="72"/>
    </location>
</feature>